<gene>
    <name evidence="1" type="ORF">HOLleu_05308</name>
</gene>
<dbReference type="EMBL" id="JAIZAY010000002">
    <property type="protein sequence ID" value="KAJ8046587.1"/>
    <property type="molecule type" value="Genomic_DNA"/>
</dbReference>
<protein>
    <submittedName>
        <fullName evidence="1">Uncharacterized protein</fullName>
    </submittedName>
</protein>
<dbReference type="Proteomes" id="UP001152320">
    <property type="component" value="Chromosome 2"/>
</dbReference>
<organism evidence="1 2">
    <name type="scientific">Holothuria leucospilota</name>
    <name type="common">Black long sea cucumber</name>
    <name type="synonym">Mertensiothuria leucospilota</name>
    <dbReference type="NCBI Taxonomy" id="206669"/>
    <lineage>
        <taxon>Eukaryota</taxon>
        <taxon>Metazoa</taxon>
        <taxon>Echinodermata</taxon>
        <taxon>Eleutherozoa</taxon>
        <taxon>Echinozoa</taxon>
        <taxon>Holothuroidea</taxon>
        <taxon>Aspidochirotacea</taxon>
        <taxon>Aspidochirotida</taxon>
        <taxon>Holothuriidae</taxon>
        <taxon>Holothuria</taxon>
    </lineage>
</organism>
<evidence type="ECO:0000313" key="1">
    <source>
        <dbReference type="EMBL" id="KAJ8046587.1"/>
    </source>
</evidence>
<evidence type="ECO:0000313" key="2">
    <source>
        <dbReference type="Proteomes" id="UP001152320"/>
    </source>
</evidence>
<name>A0A9Q1HEF8_HOLLE</name>
<keyword evidence="2" id="KW-1185">Reference proteome</keyword>
<sequence>MGSFNQATECLFITFSKSFAYFWQVGTNLPAYLDQRHGGVQAIQPSVLVLGTRLEPSQSFFIVDGLAIQATSLLKAVDICFKAFYVLDVCYPKKCHTTWEFFQKFFFFKWERGKESL</sequence>
<accession>A0A9Q1HEF8</accession>
<reference evidence="1" key="1">
    <citation type="submission" date="2021-10" db="EMBL/GenBank/DDBJ databases">
        <title>Tropical sea cucumber genome reveals ecological adaptation and Cuvierian tubules defense mechanism.</title>
        <authorList>
            <person name="Chen T."/>
        </authorList>
    </citation>
    <scope>NUCLEOTIDE SEQUENCE</scope>
    <source>
        <strain evidence="1">Nanhai2018</strain>
        <tissue evidence="1">Muscle</tissue>
    </source>
</reference>
<comment type="caution">
    <text evidence="1">The sequence shown here is derived from an EMBL/GenBank/DDBJ whole genome shotgun (WGS) entry which is preliminary data.</text>
</comment>
<proteinExistence type="predicted"/>
<dbReference type="AlphaFoldDB" id="A0A9Q1HEF8"/>
<dbReference type="OrthoDB" id="10066002at2759"/>